<dbReference type="AlphaFoldDB" id="A0AAD7A7T6"/>
<evidence type="ECO:0000256" key="1">
    <source>
        <dbReference type="SAM" id="MobiDB-lite"/>
    </source>
</evidence>
<dbReference type="EMBL" id="JARIHO010000013">
    <property type="protein sequence ID" value="KAJ7351473.1"/>
    <property type="molecule type" value="Genomic_DNA"/>
</dbReference>
<sequence>MACGLLTADAVLGPADNYIDHYDKRFDDINDMEAHMQAVVVEVKKPNKDVHKRAERLIQEAKVIAKGEGGKPGLYGQIAKDIAMIPAEHIALVFAAVTRAGLKMFHPDVFGPTHSTYNQLHRHLAVSTFQYIVVWYGYTARNASIHISQDFHLLCEMYNNFMFGTIKTNSHKEFNAPESLSKALDQSGTEKRHARLCDRRYKETEAIDERPEGGDAQKNRGLLISMKADHNPILTAFVREQDTKVLKRLECSSSGRKNKPEICVETNTPTPASSLSKILPEGVPIDFWDPKFYNEELEEQLGRQTT</sequence>
<organism evidence="2 3">
    <name type="scientific">Mycena albidolilacea</name>
    <dbReference type="NCBI Taxonomy" id="1033008"/>
    <lineage>
        <taxon>Eukaryota</taxon>
        <taxon>Fungi</taxon>
        <taxon>Dikarya</taxon>
        <taxon>Basidiomycota</taxon>
        <taxon>Agaricomycotina</taxon>
        <taxon>Agaricomycetes</taxon>
        <taxon>Agaricomycetidae</taxon>
        <taxon>Agaricales</taxon>
        <taxon>Marasmiineae</taxon>
        <taxon>Mycenaceae</taxon>
        <taxon>Mycena</taxon>
    </lineage>
</organism>
<dbReference type="Proteomes" id="UP001218218">
    <property type="component" value="Unassembled WGS sequence"/>
</dbReference>
<gene>
    <name evidence="2" type="ORF">DFH08DRAFT_957787</name>
</gene>
<keyword evidence="3" id="KW-1185">Reference proteome</keyword>
<protein>
    <submittedName>
        <fullName evidence="2">Uncharacterized protein</fullName>
    </submittedName>
</protein>
<evidence type="ECO:0000313" key="3">
    <source>
        <dbReference type="Proteomes" id="UP001218218"/>
    </source>
</evidence>
<reference evidence="2" key="1">
    <citation type="submission" date="2023-03" db="EMBL/GenBank/DDBJ databases">
        <title>Massive genome expansion in bonnet fungi (Mycena s.s.) driven by repeated elements and novel gene families across ecological guilds.</title>
        <authorList>
            <consortium name="Lawrence Berkeley National Laboratory"/>
            <person name="Harder C.B."/>
            <person name="Miyauchi S."/>
            <person name="Viragh M."/>
            <person name="Kuo A."/>
            <person name="Thoen E."/>
            <person name="Andreopoulos B."/>
            <person name="Lu D."/>
            <person name="Skrede I."/>
            <person name="Drula E."/>
            <person name="Henrissat B."/>
            <person name="Morin E."/>
            <person name="Kohler A."/>
            <person name="Barry K."/>
            <person name="LaButti K."/>
            <person name="Morin E."/>
            <person name="Salamov A."/>
            <person name="Lipzen A."/>
            <person name="Mereny Z."/>
            <person name="Hegedus B."/>
            <person name="Baldrian P."/>
            <person name="Stursova M."/>
            <person name="Weitz H."/>
            <person name="Taylor A."/>
            <person name="Grigoriev I.V."/>
            <person name="Nagy L.G."/>
            <person name="Martin F."/>
            <person name="Kauserud H."/>
        </authorList>
    </citation>
    <scope>NUCLEOTIDE SEQUENCE</scope>
    <source>
        <strain evidence="2">CBHHK002</strain>
    </source>
</reference>
<feature type="compositionally biased region" description="Polar residues" evidence="1">
    <location>
        <begin position="265"/>
        <end position="275"/>
    </location>
</feature>
<proteinExistence type="predicted"/>
<comment type="caution">
    <text evidence="2">The sequence shown here is derived from an EMBL/GenBank/DDBJ whole genome shotgun (WGS) entry which is preliminary data.</text>
</comment>
<feature type="region of interest" description="Disordered" evidence="1">
    <location>
        <begin position="255"/>
        <end position="275"/>
    </location>
</feature>
<accession>A0AAD7A7T6</accession>
<evidence type="ECO:0000313" key="2">
    <source>
        <dbReference type="EMBL" id="KAJ7351473.1"/>
    </source>
</evidence>
<name>A0AAD7A7T6_9AGAR</name>